<dbReference type="AlphaFoldDB" id="A0A1T1P836"/>
<dbReference type="RefSeq" id="WP_033480226.1">
    <property type="nucleotide sequence ID" value="NZ_LOJW01000008.1"/>
</dbReference>
<proteinExistence type="predicted"/>
<reference evidence="1 2" key="1">
    <citation type="submission" date="2015-12" db="EMBL/GenBank/DDBJ databases">
        <authorList>
            <person name="Shamseldin A."/>
            <person name="Moawad H."/>
            <person name="Abd El-Rahim W.M."/>
            <person name="Sadowsky M.J."/>
        </authorList>
    </citation>
    <scope>NUCLEOTIDE SEQUENCE [LARGE SCALE GENOMIC DNA]</scope>
    <source>
        <strain evidence="1 2">LMG9050</strain>
    </source>
</reference>
<protein>
    <submittedName>
        <fullName evidence="1">Uncharacterized protein</fullName>
    </submittedName>
</protein>
<comment type="caution">
    <text evidence="1">The sequence shown here is derived from an EMBL/GenBank/DDBJ whole genome shotgun (WGS) entry which is preliminary data.</text>
</comment>
<evidence type="ECO:0000313" key="2">
    <source>
        <dbReference type="Proteomes" id="UP000190559"/>
    </source>
</evidence>
<accession>A0A1T1P836</accession>
<sequence>MVELLALAMILAPAAGGALLYRLFASRRPRLTQTGLAVGQVPQRLRRRTRMAVRRETAHG</sequence>
<dbReference type="EMBL" id="LOJW01000008">
    <property type="protein sequence ID" value="OOW71785.1"/>
    <property type="molecule type" value="Genomic_DNA"/>
</dbReference>
<gene>
    <name evidence="1" type="ORF">Xmlh_07530</name>
</gene>
<name>A0A1T1P836_9XANT</name>
<evidence type="ECO:0000313" key="1">
    <source>
        <dbReference type="EMBL" id="OOW71785.1"/>
    </source>
</evidence>
<organism evidence="1 2">
    <name type="scientific">Xanthomonas axonopodis pv. melhusii</name>
    <dbReference type="NCBI Taxonomy" id="487834"/>
    <lineage>
        <taxon>Bacteria</taxon>
        <taxon>Pseudomonadati</taxon>
        <taxon>Pseudomonadota</taxon>
        <taxon>Gammaproteobacteria</taxon>
        <taxon>Lysobacterales</taxon>
        <taxon>Lysobacteraceae</taxon>
        <taxon>Xanthomonas</taxon>
    </lineage>
</organism>
<dbReference type="Proteomes" id="UP000190559">
    <property type="component" value="Unassembled WGS sequence"/>
</dbReference>